<reference evidence="1" key="2">
    <citation type="journal article" date="2022" name="New Phytol.">
        <title>Evolutionary transition to the ectomycorrhizal habit in the genomes of a hyperdiverse lineage of mushroom-forming fungi.</title>
        <authorList>
            <person name="Looney B."/>
            <person name="Miyauchi S."/>
            <person name="Morin E."/>
            <person name="Drula E."/>
            <person name="Courty P.E."/>
            <person name="Kohler A."/>
            <person name="Kuo A."/>
            <person name="LaButti K."/>
            <person name="Pangilinan J."/>
            <person name="Lipzen A."/>
            <person name="Riley R."/>
            <person name="Andreopoulos W."/>
            <person name="He G."/>
            <person name="Johnson J."/>
            <person name="Nolan M."/>
            <person name="Tritt A."/>
            <person name="Barry K.W."/>
            <person name="Grigoriev I.V."/>
            <person name="Nagy L.G."/>
            <person name="Hibbett D."/>
            <person name="Henrissat B."/>
            <person name="Matheny P.B."/>
            <person name="Labbe J."/>
            <person name="Martin F.M."/>
        </authorList>
    </citation>
    <scope>NUCLEOTIDE SEQUENCE</scope>
    <source>
        <strain evidence="1">EC-137</strain>
    </source>
</reference>
<reference evidence="1" key="1">
    <citation type="submission" date="2021-02" db="EMBL/GenBank/DDBJ databases">
        <authorList>
            <consortium name="DOE Joint Genome Institute"/>
            <person name="Ahrendt S."/>
            <person name="Looney B.P."/>
            <person name="Miyauchi S."/>
            <person name="Morin E."/>
            <person name="Drula E."/>
            <person name="Courty P.E."/>
            <person name="Chicoki N."/>
            <person name="Fauchery L."/>
            <person name="Kohler A."/>
            <person name="Kuo A."/>
            <person name="Labutti K."/>
            <person name="Pangilinan J."/>
            <person name="Lipzen A."/>
            <person name="Riley R."/>
            <person name="Andreopoulos W."/>
            <person name="He G."/>
            <person name="Johnson J."/>
            <person name="Barry K.W."/>
            <person name="Grigoriev I.V."/>
            <person name="Nagy L."/>
            <person name="Hibbett D."/>
            <person name="Henrissat B."/>
            <person name="Matheny P.B."/>
            <person name="Labbe J."/>
            <person name="Martin F."/>
        </authorList>
    </citation>
    <scope>NUCLEOTIDE SEQUENCE</scope>
    <source>
        <strain evidence="1">EC-137</strain>
    </source>
</reference>
<evidence type="ECO:0000313" key="2">
    <source>
        <dbReference type="Proteomes" id="UP000814128"/>
    </source>
</evidence>
<proteinExistence type="predicted"/>
<protein>
    <submittedName>
        <fullName evidence="1">NAD-P-binding protein</fullName>
    </submittedName>
</protein>
<sequence>MSYPATVRSVGINKIGGVEAIEDLTLPFPKRKPNELLVKVEWGGVNFIDTYLRSGLYPAPFLPLPMTREASGVIVELPSDEALLQSEEFKLRGFKRGGKVAVGNTGSLKEYISVPWDSYVYPVPDAVSTRVAVAALLQGMTAIAQVTESYNVQKGDLVLIHTIAGGVGLLLAQLCKARGATVIGTTSTPEKAELATVHGADHVILYKSEDVVQRVNELTRGLGPHVIYDGVGKDTFDADFKMIRRKGTIVSFGNASGAVPPVPLFKLTEKNVKLLRPTVDKYVFTVDEKNFYGTELYRLVASGELKINIHGEYPFTADGVQRAQLDLVEGKTTGKLLIKVSNE</sequence>
<accession>A0ACB8QJF7</accession>
<dbReference type="EMBL" id="MU273561">
    <property type="protein sequence ID" value="KAI0031978.1"/>
    <property type="molecule type" value="Genomic_DNA"/>
</dbReference>
<keyword evidence="2" id="KW-1185">Reference proteome</keyword>
<gene>
    <name evidence="1" type="ORF">K488DRAFT_50939</name>
</gene>
<dbReference type="Proteomes" id="UP000814128">
    <property type="component" value="Unassembled WGS sequence"/>
</dbReference>
<comment type="caution">
    <text evidence="1">The sequence shown here is derived from an EMBL/GenBank/DDBJ whole genome shotgun (WGS) entry which is preliminary data.</text>
</comment>
<evidence type="ECO:0000313" key="1">
    <source>
        <dbReference type="EMBL" id="KAI0031978.1"/>
    </source>
</evidence>
<organism evidence="1 2">
    <name type="scientific">Vararia minispora EC-137</name>
    <dbReference type="NCBI Taxonomy" id="1314806"/>
    <lineage>
        <taxon>Eukaryota</taxon>
        <taxon>Fungi</taxon>
        <taxon>Dikarya</taxon>
        <taxon>Basidiomycota</taxon>
        <taxon>Agaricomycotina</taxon>
        <taxon>Agaricomycetes</taxon>
        <taxon>Russulales</taxon>
        <taxon>Lachnocladiaceae</taxon>
        <taxon>Vararia</taxon>
    </lineage>
</organism>
<name>A0ACB8QJF7_9AGAM</name>